<sequence>MNNRPMVVVQCWDDGVATDVRLVDILRRHGAKATFNLNAGLHDRHRQFGWIYEGTEVSRLGWDEMKEVYQGFTIANHSLTHPRLELMERAVARREIAEGRDRLQQFFGQAVPGFAYPFGSYNEEIVQLVRESGHVYARTTNNVSHPFPPEDAMLFHPCCHFLAPDLWSRYKMAKQCGVFYFWGHSYELISDVMWNAFEEVIGRISADPDSCWGEVADLFDGEMYTMLVPDK</sequence>
<dbReference type="Pfam" id="PF01522">
    <property type="entry name" value="Polysacc_deac_1"/>
    <property type="match status" value="1"/>
</dbReference>
<dbReference type="InterPro" id="IPR011330">
    <property type="entry name" value="Glyco_hydro/deAcase_b/a-brl"/>
</dbReference>
<accession>A0A9D7FCZ5</accession>
<dbReference type="PANTHER" id="PTHR34216">
    <property type="match status" value="1"/>
</dbReference>
<evidence type="ECO:0000256" key="2">
    <source>
        <dbReference type="ARBA" id="ARBA00022729"/>
    </source>
</evidence>
<dbReference type="Gene3D" id="3.20.20.370">
    <property type="entry name" value="Glycoside hydrolase/deacetylase"/>
    <property type="match status" value="1"/>
</dbReference>
<keyword evidence="2" id="KW-0732">Signal</keyword>
<comment type="subcellular location">
    <subcellularLocation>
        <location evidence="1">Secreted</location>
    </subcellularLocation>
</comment>
<dbReference type="Proteomes" id="UP000886602">
    <property type="component" value="Unassembled WGS sequence"/>
</dbReference>
<dbReference type="PROSITE" id="PS51677">
    <property type="entry name" value="NODB"/>
    <property type="match status" value="1"/>
</dbReference>
<evidence type="ECO:0000313" key="5">
    <source>
        <dbReference type="Proteomes" id="UP000886602"/>
    </source>
</evidence>
<dbReference type="AlphaFoldDB" id="A0A9D7FCZ5"/>
<gene>
    <name evidence="4" type="ORF">IPJ48_06330</name>
</gene>
<dbReference type="GO" id="GO:0005975">
    <property type="term" value="P:carbohydrate metabolic process"/>
    <property type="evidence" value="ECO:0007669"/>
    <property type="project" value="InterPro"/>
</dbReference>
<proteinExistence type="predicted"/>
<name>A0A9D7FCZ5_9RHOO</name>
<evidence type="ECO:0000259" key="3">
    <source>
        <dbReference type="PROSITE" id="PS51677"/>
    </source>
</evidence>
<dbReference type="PANTHER" id="PTHR34216:SF3">
    <property type="entry name" value="POLY-BETA-1,6-N-ACETYL-D-GLUCOSAMINE N-DEACETYLASE"/>
    <property type="match status" value="1"/>
</dbReference>
<dbReference type="InterPro" id="IPR002509">
    <property type="entry name" value="NODB_dom"/>
</dbReference>
<dbReference type="CDD" id="cd10967">
    <property type="entry name" value="CE4_GLA_like_6s"/>
    <property type="match status" value="1"/>
</dbReference>
<reference evidence="4" key="1">
    <citation type="submission" date="2020-10" db="EMBL/GenBank/DDBJ databases">
        <title>Connecting structure to function with the recovery of over 1000 high-quality activated sludge metagenome-assembled genomes encoding full-length rRNA genes using long-read sequencing.</title>
        <authorList>
            <person name="Singleton C.M."/>
            <person name="Petriglieri F."/>
            <person name="Kristensen J.M."/>
            <person name="Kirkegaard R.H."/>
            <person name="Michaelsen T.Y."/>
            <person name="Andersen M.H."/>
            <person name="Karst S.M."/>
            <person name="Dueholm M.S."/>
            <person name="Nielsen P.H."/>
            <person name="Albertsen M."/>
        </authorList>
    </citation>
    <scope>NUCLEOTIDE SEQUENCE</scope>
    <source>
        <strain evidence="4">EsbW_18-Q3-R4-48_MAXAC.044</strain>
    </source>
</reference>
<comment type="caution">
    <text evidence="4">The sequence shown here is derived from an EMBL/GenBank/DDBJ whole genome shotgun (WGS) entry which is preliminary data.</text>
</comment>
<organism evidence="4 5">
    <name type="scientific">Candidatus Propionivibrio dominans</name>
    <dbReference type="NCBI Taxonomy" id="2954373"/>
    <lineage>
        <taxon>Bacteria</taxon>
        <taxon>Pseudomonadati</taxon>
        <taxon>Pseudomonadota</taxon>
        <taxon>Betaproteobacteria</taxon>
        <taxon>Rhodocyclales</taxon>
        <taxon>Rhodocyclaceae</taxon>
        <taxon>Propionivibrio</taxon>
    </lineage>
</organism>
<dbReference type="InterPro" id="IPR051398">
    <property type="entry name" value="Polysacch_Deacetylase"/>
</dbReference>
<feature type="domain" description="NodB homology" evidence="3">
    <location>
        <begin position="6"/>
        <end position="231"/>
    </location>
</feature>
<dbReference type="EMBL" id="JADJNC010000008">
    <property type="protein sequence ID" value="MBK7422730.1"/>
    <property type="molecule type" value="Genomic_DNA"/>
</dbReference>
<protein>
    <submittedName>
        <fullName evidence="4">Polysaccharide deacetylase family protein</fullName>
    </submittedName>
</protein>
<dbReference type="GO" id="GO:0016810">
    <property type="term" value="F:hydrolase activity, acting on carbon-nitrogen (but not peptide) bonds"/>
    <property type="evidence" value="ECO:0007669"/>
    <property type="project" value="InterPro"/>
</dbReference>
<evidence type="ECO:0000313" key="4">
    <source>
        <dbReference type="EMBL" id="MBK7422730.1"/>
    </source>
</evidence>
<dbReference type="GO" id="GO:0005576">
    <property type="term" value="C:extracellular region"/>
    <property type="evidence" value="ECO:0007669"/>
    <property type="project" value="UniProtKB-SubCell"/>
</dbReference>
<dbReference type="SUPFAM" id="SSF88713">
    <property type="entry name" value="Glycoside hydrolase/deacetylase"/>
    <property type="match status" value="1"/>
</dbReference>
<evidence type="ECO:0000256" key="1">
    <source>
        <dbReference type="ARBA" id="ARBA00004613"/>
    </source>
</evidence>